<dbReference type="EMBL" id="CP137734">
    <property type="protein sequence ID" value="WOZ01068.1"/>
    <property type="molecule type" value="Genomic_DNA"/>
</dbReference>
<proteinExistence type="predicted"/>
<protein>
    <submittedName>
        <fullName evidence="1">UDP-N-acetylmuramoyl-L-alanine--D-glutamate ligase</fullName>
        <ecNumber evidence="1">6.3.2.9</ecNumber>
    </submittedName>
</protein>
<dbReference type="EC" id="6.3.2.9" evidence="1"/>
<sequence length="471" mass="49113">MPSEFSGKHVTVAGLGVSGVPAAKVLHGLGAQVTVVNDGDDERARTQAAELEPLGVTVRLGDGDTLPEGTELIVTAPGWKPTKPLFAAAGQAGVPVWGDVELAWRLRGLNGRKPAPWLAVTGTNGKTTTVQMLASILKAAGLRTAAVGNIGVSLLDAVTGEQEYDVLAVELSSYQLHWAPSLRAHSAAVLNLAPDHLDWHGSMEAYAADKGRIYEGNHVACVYNVADKATEDLVRAADVEEGCRAIGFTLGTPGPSQLGVVEGLLVDRAFVEDRQKNAQELAEVSDVNPPAPHNIANALAAAGLARAFGVSAAAVRDGLRAFTPDAHRIAHVADVDGVAYVDDSKATNTHATEASLAAYESIVWIAGGLAKGATFDELVAGAAKRLRGAVLIGADRALIREALARHAPEVPVVDLDRTDTGAMLQAVQEARRLARPGDTVLLAPACASMDMFTNYNQRGDAFAQAVRELGA</sequence>
<evidence type="ECO:0000313" key="1">
    <source>
        <dbReference type="EMBL" id="WOZ01068.1"/>
    </source>
</evidence>
<dbReference type="Proteomes" id="UP001303608">
    <property type="component" value="Chromosome"/>
</dbReference>
<organism evidence="1 2">
    <name type="scientific">Streptomyces violaceoruber</name>
    <dbReference type="NCBI Taxonomy" id="1935"/>
    <lineage>
        <taxon>Bacteria</taxon>
        <taxon>Bacillati</taxon>
        <taxon>Actinomycetota</taxon>
        <taxon>Actinomycetes</taxon>
        <taxon>Kitasatosporales</taxon>
        <taxon>Streptomycetaceae</taxon>
        <taxon>Streptomyces</taxon>
        <taxon>Streptomyces violaceoruber group</taxon>
    </lineage>
</organism>
<keyword evidence="2" id="KW-1185">Reference proteome</keyword>
<reference evidence="1" key="1">
    <citation type="submission" date="2023-10" db="EMBL/GenBank/DDBJ databases">
        <title>The genome sequence of Streptomyces violaceoruber CGMCC 4.1801.</title>
        <authorList>
            <person name="Mo P."/>
        </authorList>
    </citation>
    <scope>NUCLEOTIDE SEQUENCE</scope>
    <source>
        <strain evidence="1">CGMCC 4.1801</strain>
    </source>
</reference>
<name>A0ACD4WU28_STRVN</name>
<accession>A0ACD4WU28</accession>
<keyword evidence="1" id="KW-0436">Ligase</keyword>
<gene>
    <name evidence="1" type="primary">murD</name>
    <name evidence="1" type="ORF">R2E43_27930</name>
</gene>
<evidence type="ECO:0000313" key="2">
    <source>
        <dbReference type="Proteomes" id="UP001303608"/>
    </source>
</evidence>